<dbReference type="ExpressionAtlas" id="A0A0Q3K1E5">
    <property type="expression patterns" value="baseline"/>
</dbReference>
<keyword evidence="4" id="KW-1185">Reference proteome</keyword>
<evidence type="ECO:0000313" key="2">
    <source>
        <dbReference type="EMBL" id="KQK23659.1"/>
    </source>
</evidence>
<evidence type="ECO:0000313" key="4">
    <source>
        <dbReference type="Proteomes" id="UP000008810"/>
    </source>
</evidence>
<dbReference type="OrthoDB" id="427002at2759"/>
<reference evidence="2" key="2">
    <citation type="submission" date="2017-06" db="EMBL/GenBank/DDBJ databases">
        <title>WGS assembly of Brachypodium distachyon.</title>
        <authorList>
            <consortium name="The International Brachypodium Initiative"/>
            <person name="Lucas S."/>
            <person name="Harmon-Smith M."/>
            <person name="Lail K."/>
            <person name="Tice H."/>
            <person name="Grimwood J."/>
            <person name="Bruce D."/>
            <person name="Barry K."/>
            <person name="Shu S."/>
            <person name="Lindquist E."/>
            <person name="Wang M."/>
            <person name="Pitluck S."/>
            <person name="Vogel J.P."/>
            <person name="Garvin D.F."/>
            <person name="Mockler T.C."/>
            <person name="Schmutz J."/>
            <person name="Rokhsar D."/>
            <person name="Bevan M.W."/>
        </authorList>
    </citation>
    <scope>NUCLEOTIDE SEQUENCE</scope>
    <source>
        <strain evidence="2">Bd21</strain>
    </source>
</reference>
<gene>
    <name evidence="2" type="ORF">BRADI_1g75231v3</name>
</gene>
<keyword evidence="1" id="KW-0472">Membrane</keyword>
<reference evidence="3" key="3">
    <citation type="submission" date="2018-08" db="UniProtKB">
        <authorList>
            <consortium name="EnsemblPlants"/>
        </authorList>
    </citation>
    <scope>IDENTIFICATION</scope>
    <source>
        <strain evidence="3">cv. Bd21</strain>
    </source>
</reference>
<accession>A0A0Q3K1E5</accession>
<keyword evidence="1" id="KW-1133">Transmembrane helix</keyword>
<feature type="transmembrane region" description="Helical" evidence="1">
    <location>
        <begin position="12"/>
        <end position="32"/>
    </location>
</feature>
<organism evidence="2">
    <name type="scientific">Brachypodium distachyon</name>
    <name type="common">Purple false brome</name>
    <name type="synonym">Trachynia distachya</name>
    <dbReference type="NCBI Taxonomy" id="15368"/>
    <lineage>
        <taxon>Eukaryota</taxon>
        <taxon>Viridiplantae</taxon>
        <taxon>Streptophyta</taxon>
        <taxon>Embryophyta</taxon>
        <taxon>Tracheophyta</taxon>
        <taxon>Spermatophyta</taxon>
        <taxon>Magnoliopsida</taxon>
        <taxon>Liliopsida</taxon>
        <taxon>Poales</taxon>
        <taxon>Poaceae</taxon>
        <taxon>BOP clade</taxon>
        <taxon>Pooideae</taxon>
        <taxon>Stipodae</taxon>
        <taxon>Brachypodieae</taxon>
        <taxon>Brachypodium</taxon>
    </lineage>
</organism>
<proteinExistence type="predicted"/>
<evidence type="ECO:0000256" key="1">
    <source>
        <dbReference type="SAM" id="Phobius"/>
    </source>
</evidence>
<dbReference type="Gramene" id="KQK23659">
    <property type="protein sequence ID" value="KQK23659"/>
    <property type="gene ID" value="BRADI_1g75231v3"/>
</dbReference>
<sequence length="173" mass="19465">MVNFYSFNSCSAWRLIFLLTLSVLICWCRILVLNVAPVPCDPASGLIGGCLQLRRNQRISFAGVLPLGWFSIGRRKCFGFVDMLGGTCSLSGVDVEKHRLAACRTMLQKFSWRSRTRLFVADGSILGSTEDSIGIEDYVSIFSEWTSNKRWKDSQKSKGEHSWFISSTINFST</sequence>
<name>A0A0Q3K1E5_BRADI</name>
<reference evidence="2 3" key="1">
    <citation type="journal article" date="2010" name="Nature">
        <title>Genome sequencing and analysis of the model grass Brachypodium distachyon.</title>
        <authorList>
            <consortium name="International Brachypodium Initiative"/>
        </authorList>
    </citation>
    <scope>NUCLEOTIDE SEQUENCE [LARGE SCALE GENOMIC DNA]</scope>
    <source>
        <strain evidence="2 3">Bd21</strain>
    </source>
</reference>
<protein>
    <submittedName>
        <fullName evidence="2 3">Uncharacterized protein</fullName>
    </submittedName>
</protein>
<dbReference type="Proteomes" id="UP000008810">
    <property type="component" value="Chromosome 1"/>
</dbReference>
<keyword evidence="1" id="KW-0812">Transmembrane</keyword>
<evidence type="ECO:0000313" key="3">
    <source>
        <dbReference type="EnsemblPlants" id="KQK23659"/>
    </source>
</evidence>
<dbReference type="STRING" id="15368.A0A0Q3K1E5"/>
<dbReference type="EMBL" id="CM000880">
    <property type="protein sequence ID" value="KQK23659.1"/>
    <property type="molecule type" value="Genomic_DNA"/>
</dbReference>
<dbReference type="InParanoid" id="A0A0Q3K1E5"/>
<dbReference type="EnsemblPlants" id="KQK23659">
    <property type="protein sequence ID" value="KQK23659"/>
    <property type="gene ID" value="BRADI_1g75231v3"/>
</dbReference>
<dbReference type="AlphaFoldDB" id="A0A0Q3K1E5"/>